<reference evidence="1" key="1">
    <citation type="journal article" date="2021" name="Nat. Commun.">
        <title>Genetic determinants of endophytism in the Arabidopsis root mycobiome.</title>
        <authorList>
            <person name="Mesny F."/>
            <person name="Miyauchi S."/>
            <person name="Thiergart T."/>
            <person name="Pickel B."/>
            <person name="Atanasova L."/>
            <person name="Karlsson M."/>
            <person name="Huettel B."/>
            <person name="Barry K.W."/>
            <person name="Haridas S."/>
            <person name="Chen C."/>
            <person name="Bauer D."/>
            <person name="Andreopoulos W."/>
            <person name="Pangilinan J."/>
            <person name="LaButti K."/>
            <person name="Riley R."/>
            <person name="Lipzen A."/>
            <person name="Clum A."/>
            <person name="Drula E."/>
            <person name="Henrissat B."/>
            <person name="Kohler A."/>
            <person name="Grigoriev I.V."/>
            <person name="Martin F.M."/>
            <person name="Hacquard S."/>
        </authorList>
    </citation>
    <scope>NUCLEOTIDE SEQUENCE</scope>
    <source>
        <strain evidence="1">MPI-SDFR-AT-0073</strain>
    </source>
</reference>
<organism evidence="1 2">
    <name type="scientific">Truncatella angustata</name>
    <dbReference type="NCBI Taxonomy" id="152316"/>
    <lineage>
        <taxon>Eukaryota</taxon>
        <taxon>Fungi</taxon>
        <taxon>Dikarya</taxon>
        <taxon>Ascomycota</taxon>
        <taxon>Pezizomycotina</taxon>
        <taxon>Sordariomycetes</taxon>
        <taxon>Xylariomycetidae</taxon>
        <taxon>Amphisphaeriales</taxon>
        <taxon>Sporocadaceae</taxon>
        <taxon>Truncatella</taxon>
    </lineage>
</organism>
<sequence length="109" mass="12150">MTLVCSCGLTEPFIMSERYCSAFSLTSSDGLVESCLTSSVPRRLLFGRRNLQPLLKPANGPRIGFLDPGSLLERSSAPEAEVTTKVALTFRSWIVKWIKRGALSYDFRF</sequence>
<name>A0A9P8RJE8_9PEZI</name>
<protein>
    <submittedName>
        <fullName evidence="1">Uncharacterized protein</fullName>
    </submittedName>
</protein>
<comment type="caution">
    <text evidence="1">The sequence shown here is derived from an EMBL/GenBank/DDBJ whole genome shotgun (WGS) entry which is preliminary data.</text>
</comment>
<dbReference type="GeneID" id="70132833"/>
<dbReference type="Proteomes" id="UP000758603">
    <property type="component" value="Unassembled WGS sequence"/>
</dbReference>
<dbReference type="EMBL" id="JAGPXC010000009">
    <property type="protein sequence ID" value="KAH6647154.1"/>
    <property type="molecule type" value="Genomic_DNA"/>
</dbReference>
<dbReference type="AlphaFoldDB" id="A0A9P8RJE8"/>
<dbReference type="RefSeq" id="XP_045953668.1">
    <property type="nucleotide sequence ID" value="XM_046103942.1"/>
</dbReference>
<proteinExistence type="predicted"/>
<evidence type="ECO:0000313" key="1">
    <source>
        <dbReference type="EMBL" id="KAH6647154.1"/>
    </source>
</evidence>
<gene>
    <name evidence="1" type="ORF">BKA67DRAFT_581832</name>
</gene>
<evidence type="ECO:0000313" key="2">
    <source>
        <dbReference type="Proteomes" id="UP000758603"/>
    </source>
</evidence>
<keyword evidence="2" id="KW-1185">Reference proteome</keyword>
<accession>A0A9P8RJE8</accession>